<keyword evidence="2" id="KW-0597">Phosphoprotein</keyword>
<dbReference type="RefSeq" id="WP_138354164.1">
    <property type="nucleotide sequence ID" value="NZ_JAAIKO010000027.1"/>
</dbReference>
<protein>
    <submittedName>
        <fullName evidence="5">Acyl carrier protein</fullName>
    </submittedName>
</protein>
<dbReference type="InterPro" id="IPR020806">
    <property type="entry name" value="PKS_PP-bd"/>
</dbReference>
<evidence type="ECO:0000259" key="4">
    <source>
        <dbReference type="PROSITE" id="PS50075"/>
    </source>
</evidence>
<dbReference type="SMART" id="SM00823">
    <property type="entry name" value="PKS_PP"/>
    <property type="match status" value="1"/>
</dbReference>
<keyword evidence="6" id="KW-1185">Reference proteome</keyword>
<accession>A0ABW8C203</accession>
<comment type="caution">
    <text evidence="5">The sequence shown here is derived from an EMBL/GenBank/DDBJ whole genome shotgun (WGS) entry which is preliminary data.</text>
</comment>
<reference evidence="5 6" key="1">
    <citation type="submission" date="2024-10" db="EMBL/GenBank/DDBJ databases">
        <title>The Natural Products Discovery Center: Release of the First 8490 Sequenced Strains for Exploring Actinobacteria Biosynthetic Diversity.</title>
        <authorList>
            <person name="Kalkreuter E."/>
            <person name="Kautsar S.A."/>
            <person name="Yang D."/>
            <person name="Bader C.D."/>
            <person name="Teijaro C.N."/>
            <person name="Fluegel L."/>
            <person name="Davis C.M."/>
            <person name="Simpson J.R."/>
            <person name="Lauterbach L."/>
            <person name="Steele A.D."/>
            <person name="Gui C."/>
            <person name="Meng S."/>
            <person name="Li G."/>
            <person name="Viehrig K."/>
            <person name="Ye F."/>
            <person name="Su P."/>
            <person name="Kiefer A.F."/>
            <person name="Nichols A."/>
            <person name="Cepeda A.J."/>
            <person name="Yan W."/>
            <person name="Fan B."/>
            <person name="Jiang Y."/>
            <person name="Adhikari A."/>
            <person name="Zheng C.-J."/>
            <person name="Schuster L."/>
            <person name="Cowan T.M."/>
            <person name="Smanski M.J."/>
            <person name="Chevrette M.G."/>
            <person name="De Carvalho L.P.S."/>
            <person name="Shen B."/>
        </authorList>
    </citation>
    <scope>NUCLEOTIDE SEQUENCE [LARGE SCALE GENOMIC DNA]</scope>
    <source>
        <strain evidence="5 6">NPDC053399</strain>
    </source>
</reference>
<organism evidence="5 6">
    <name type="scientific">Streptomyces fildesensis</name>
    <dbReference type="NCBI Taxonomy" id="375757"/>
    <lineage>
        <taxon>Bacteria</taxon>
        <taxon>Bacillati</taxon>
        <taxon>Actinomycetota</taxon>
        <taxon>Actinomycetes</taxon>
        <taxon>Kitasatosporales</taxon>
        <taxon>Streptomycetaceae</taxon>
        <taxon>Streptomyces</taxon>
    </lineage>
</organism>
<dbReference type="Pfam" id="PF00550">
    <property type="entry name" value="PP-binding"/>
    <property type="match status" value="1"/>
</dbReference>
<dbReference type="Gene3D" id="1.10.1200.10">
    <property type="entry name" value="ACP-like"/>
    <property type="match status" value="1"/>
</dbReference>
<feature type="domain" description="Carrier" evidence="4">
    <location>
        <begin position="8"/>
        <end position="85"/>
    </location>
</feature>
<evidence type="ECO:0000256" key="1">
    <source>
        <dbReference type="ARBA" id="ARBA00022450"/>
    </source>
</evidence>
<evidence type="ECO:0000256" key="2">
    <source>
        <dbReference type="ARBA" id="ARBA00022553"/>
    </source>
</evidence>
<proteinExistence type="predicted"/>
<dbReference type="EMBL" id="JBITYG010000002">
    <property type="protein sequence ID" value="MFI9100459.1"/>
    <property type="molecule type" value="Genomic_DNA"/>
</dbReference>
<name>A0ABW8C203_9ACTN</name>
<sequence>MVVPGSAVQEREFRGWLLEKLGQYLRRPPADIDISVPFAEYGIDSVAALSIFGDIEDGFGLYLEPTVAWDHPTVQSLARYLASESARSATGPLTQAPYGEPIGGNQAGGDPSDPRDTPGTAGWTRNTPGGGPR</sequence>
<dbReference type="SMART" id="SM01294">
    <property type="entry name" value="PKS_PP_betabranch"/>
    <property type="match status" value="1"/>
</dbReference>
<keyword evidence="1" id="KW-0596">Phosphopantetheine</keyword>
<feature type="region of interest" description="Disordered" evidence="3">
    <location>
        <begin position="86"/>
        <end position="133"/>
    </location>
</feature>
<evidence type="ECO:0000256" key="3">
    <source>
        <dbReference type="SAM" id="MobiDB-lite"/>
    </source>
</evidence>
<dbReference type="Proteomes" id="UP001614394">
    <property type="component" value="Unassembled WGS sequence"/>
</dbReference>
<evidence type="ECO:0000313" key="6">
    <source>
        <dbReference type="Proteomes" id="UP001614394"/>
    </source>
</evidence>
<gene>
    <name evidence="5" type="ORF">ACIGXA_08020</name>
</gene>
<dbReference type="InterPro" id="IPR009081">
    <property type="entry name" value="PP-bd_ACP"/>
</dbReference>
<dbReference type="SUPFAM" id="SSF47336">
    <property type="entry name" value="ACP-like"/>
    <property type="match status" value="1"/>
</dbReference>
<evidence type="ECO:0000313" key="5">
    <source>
        <dbReference type="EMBL" id="MFI9100459.1"/>
    </source>
</evidence>
<dbReference type="PROSITE" id="PS50075">
    <property type="entry name" value="CARRIER"/>
    <property type="match status" value="1"/>
</dbReference>
<dbReference type="InterPro" id="IPR036736">
    <property type="entry name" value="ACP-like_sf"/>
</dbReference>